<name>A0ABX1PU10_9RHOO</name>
<evidence type="ECO:0000313" key="1">
    <source>
        <dbReference type="EMBL" id="NMG42853.1"/>
    </source>
</evidence>
<dbReference type="InterPro" id="IPR007434">
    <property type="entry name" value="FemAB-like"/>
</dbReference>
<proteinExistence type="predicted"/>
<sequence length="386" mass="42696">MSNLKIRIAERAADIPHAAWSAFAEPGHPFLNGDFLRIVEEQGVAIPEAGWQPLHLVASEDDAIVGLLPLYLKSHSHGDFIYDWSWKAVWERFGHRYYPRLISGLPYTPVGGPRLLVARDAADGAAVRNALIGVAKGIVEENGFSTWHVALASPADVEALQTAGLLVSHDVQYHWSDAGFGDFGGYLQSFSAEKRRKVRAERRRAAESGLRIAVRHGGEIGAHEWPALHALYKSTFDRFGNHAAFGTECFAALAATLGDRMVVFTANDGNVPVAVSLCFRSNDTLYGRYWGASRHIDSLHFELCFYQGIDYCLRHGLTRFEPGAGGEHKISRGFTPQVVCSAHWIPDPEMRRLIAPHLERQKAGVAAWQDDARSHLPFRKPETGIA</sequence>
<reference evidence="1 2" key="1">
    <citation type="submission" date="2019-12" db="EMBL/GenBank/DDBJ databases">
        <title>Comparative genomics gives insights into the taxonomy of the Azoarcus-Aromatoleum group and reveals separate origins of nif in the plant-associated Azoarcus and non-plant-associated Aromatoleum sub-groups.</title>
        <authorList>
            <person name="Lafos M."/>
            <person name="Maluk M."/>
            <person name="Batista M."/>
            <person name="Junghare M."/>
            <person name="Carmona M."/>
            <person name="Faoro H."/>
            <person name="Cruz L.M."/>
            <person name="Battistoni F."/>
            <person name="De Souza E."/>
            <person name="Pedrosa F."/>
            <person name="Chen W.-M."/>
            <person name="Poole P.S."/>
            <person name="Dixon R.A."/>
            <person name="James E.K."/>
        </authorList>
    </citation>
    <scope>NUCLEOTIDE SEQUENCE [LARGE SCALE GENOMIC DNA]</scope>
    <source>
        <strain evidence="1 2">Td21</strain>
    </source>
</reference>
<dbReference type="Pfam" id="PF04339">
    <property type="entry name" value="FemAB_like"/>
    <property type="match status" value="1"/>
</dbReference>
<evidence type="ECO:0000313" key="2">
    <source>
        <dbReference type="Proteomes" id="UP000623795"/>
    </source>
</evidence>
<dbReference type="Proteomes" id="UP000623795">
    <property type="component" value="Unassembled WGS sequence"/>
</dbReference>
<dbReference type="SUPFAM" id="SSF55729">
    <property type="entry name" value="Acyl-CoA N-acyltransferases (Nat)"/>
    <property type="match status" value="1"/>
</dbReference>
<organism evidence="1 2">
    <name type="scientific">Aromatoleum toluvorans</name>
    <dbReference type="NCBI Taxonomy" id="92002"/>
    <lineage>
        <taxon>Bacteria</taxon>
        <taxon>Pseudomonadati</taxon>
        <taxon>Pseudomonadota</taxon>
        <taxon>Betaproteobacteria</taxon>
        <taxon>Rhodocyclales</taxon>
        <taxon>Rhodocyclaceae</taxon>
        <taxon>Aromatoleum</taxon>
    </lineage>
</organism>
<gene>
    <name evidence="1" type="ORF">GPA22_03760</name>
</gene>
<dbReference type="Gene3D" id="3.40.630.30">
    <property type="match status" value="1"/>
</dbReference>
<dbReference type="PANTHER" id="PTHR47017:SF1">
    <property type="entry name" value="ACYL-COA"/>
    <property type="match status" value="1"/>
</dbReference>
<keyword evidence="2" id="KW-1185">Reference proteome</keyword>
<accession>A0ABX1PU10</accession>
<dbReference type="EMBL" id="WTVN01000003">
    <property type="protein sequence ID" value="NMG42853.1"/>
    <property type="molecule type" value="Genomic_DNA"/>
</dbReference>
<comment type="caution">
    <text evidence="1">The sequence shown here is derived from an EMBL/GenBank/DDBJ whole genome shotgun (WGS) entry which is preliminary data.</text>
</comment>
<dbReference type="InterPro" id="IPR016181">
    <property type="entry name" value="Acyl_CoA_acyltransferase"/>
</dbReference>
<dbReference type="RefSeq" id="WP_169254763.1">
    <property type="nucleotide sequence ID" value="NZ_WTVN01000003.1"/>
</dbReference>
<dbReference type="PANTHER" id="PTHR47017">
    <property type="entry name" value="ACYL-COA"/>
    <property type="match status" value="1"/>
</dbReference>
<protein>
    <submittedName>
        <fullName evidence="1">GNAT family N-acetyltransferase</fullName>
    </submittedName>
</protein>